<feature type="region of interest" description="Disordered" evidence="1">
    <location>
        <begin position="85"/>
        <end position="107"/>
    </location>
</feature>
<feature type="compositionally biased region" description="Polar residues" evidence="1">
    <location>
        <begin position="1"/>
        <end position="12"/>
    </location>
</feature>
<name>A0AAW1HRF1_POPJA</name>
<evidence type="ECO:0000313" key="3">
    <source>
        <dbReference type="Proteomes" id="UP001458880"/>
    </source>
</evidence>
<sequence length="107" mass="11708">MAGSSQQATQYVLTPLPDSPSSKNLFEHHTKMDVGDDCLNETLTPVSTSRFSRKGLEEDPPLAICEQNSTKKACVATQSLPKEPLQVLTTPPSKNLMLRPTARSVRL</sequence>
<reference evidence="2 3" key="1">
    <citation type="journal article" date="2024" name="BMC Genomics">
        <title>De novo assembly and annotation of Popillia japonica's genome with initial clues to its potential as an invasive pest.</title>
        <authorList>
            <person name="Cucini C."/>
            <person name="Boschi S."/>
            <person name="Funari R."/>
            <person name="Cardaioli E."/>
            <person name="Iannotti N."/>
            <person name="Marturano G."/>
            <person name="Paoli F."/>
            <person name="Bruttini M."/>
            <person name="Carapelli A."/>
            <person name="Frati F."/>
            <person name="Nardi F."/>
        </authorList>
    </citation>
    <scope>NUCLEOTIDE SEQUENCE [LARGE SCALE GENOMIC DNA]</scope>
    <source>
        <strain evidence="2">DMR45628</strain>
    </source>
</reference>
<dbReference type="AlphaFoldDB" id="A0AAW1HRF1"/>
<feature type="region of interest" description="Disordered" evidence="1">
    <location>
        <begin position="1"/>
        <end position="26"/>
    </location>
</feature>
<organism evidence="2 3">
    <name type="scientific">Popillia japonica</name>
    <name type="common">Japanese beetle</name>
    <dbReference type="NCBI Taxonomy" id="7064"/>
    <lineage>
        <taxon>Eukaryota</taxon>
        <taxon>Metazoa</taxon>
        <taxon>Ecdysozoa</taxon>
        <taxon>Arthropoda</taxon>
        <taxon>Hexapoda</taxon>
        <taxon>Insecta</taxon>
        <taxon>Pterygota</taxon>
        <taxon>Neoptera</taxon>
        <taxon>Endopterygota</taxon>
        <taxon>Coleoptera</taxon>
        <taxon>Polyphaga</taxon>
        <taxon>Scarabaeiformia</taxon>
        <taxon>Scarabaeidae</taxon>
        <taxon>Rutelinae</taxon>
        <taxon>Popillia</taxon>
    </lineage>
</organism>
<gene>
    <name evidence="2" type="ORF">QE152_g40345</name>
</gene>
<dbReference type="Proteomes" id="UP001458880">
    <property type="component" value="Unassembled WGS sequence"/>
</dbReference>
<proteinExistence type="predicted"/>
<dbReference type="EMBL" id="JASPKY010001116">
    <property type="protein sequence ID" value="KAK9679038.1"/>
    <property type="molecule type" value="Genomic_DNA"/>
</dbReference>
<accession>A0AAW1HRF1</accession>
<comment type="caution">
    <text evidence="2">The sequence shown here is derived from an EMBL/GenBank/DDBJ whole genome shotgun (WGS) entry which is preliminary data.</text>
</comment>
<evidence type="ECO:0000313" key="2">
    <source>
        <dbReference type="EMBL" id="KAK9679038.1"/>
    </source>
</evidence>
<protein>
    <submittedName>
        <fullName evidence="2">Uncharacterized protein</fullName>
    </submittedName>
</protein>
<keyword evidence="3" id="KW-1185">Reference proteome</keyword>
<evidence type="ECO:0000256" key="1">
    <source>
        <dbReference type="SAM" id="MobiDB-lite"/>
    </source>
</evidence>